<evidence type="ECO:0000313" key="2">
    <source>
        <dbReference type="EMBL" id="STI77709.1"/>
    </source>
</evidence>
<name>A0A376TMJ1_ECOLX</name>
<proteinExistence type="predicted"/>
<gene>
    <name evidence="2" type="ORF">NCTC8985_03010</name>
</gene>
<protein>
    <recommendedName>
        <fullName evidence="4">Type VI secretion system tip protein VgrG</fullName>
    </recommendedName>
</protein>
<sequence length="138" mass="13199">MSFVSTGNKSAGSHGPEITTPPIAGESGGMSAGSAATGVADAAEQMAEQAAADLFGALPEPSGLVKAAVAAAQAAAAVAGISDITGAAQDAAVSLAAGGPGAHNVTVSGSAVPPQMLLFASINGSEKTWQPVYLHRTA</sequence>
<feature type="region of interest" description="Disordered" evidence="1">
    <location>
        <begin position="1"/>
        <end position="40"/>
    </location>
</feature>
<dbReference type="Proteomes" id="UP000254405">
    <property type="component" value="Unassembled WGS sequence"/>
</dbReference>
<dbReference type="AlphaFoldDB" id="A0A376TMJ1"/>
<evidence type="ECO:0000256" key="1">
    <source>
        <dbReference type="SAM" id="MobiDB-lite"/>
    </source>
</evidence>
<dbReference type="EMBL" id="UGCO01000001">
    <property type="protein sequence ID" value="STI77709.1"/>
    <property type="molecule type" value="Genomic_DNA"/>
</dbReference>
<organism evidence="2 3">
    <name type="scientific">Escherichia coli</name>
    <dbReference type="NCBI Taxonomy" id="562"/>
    <lineage>
        <taxon>Bacteria</taxon>
        <taxon>Pseudomonadati</taxon>
        <taxon>Pseudomonadota</taxon>
        <taxon>Gammaproteobacteria</taxon>
        <taxon>Enterobacterales</taxon>
        <taxon>Enterobacteriaceae</taxon>
        <taxon>Escherichia</taxon>
    </lineage>
</organism>
<evidence type="ECO:0008006" key="4">
    <source>
        <dbReference type="Google" id="ProtNLM"/>
    </source>
</evidence>
<accession>A0A376TMJ1</accession>
<reference evidence="2 3" key="1">
    <citation type="submission" date="2018-06" db="EMBL/GenBank/DDBJ databases">
        <authorList>
            <consortium name="Pathogen Informatics"/>
            <person name="Doyle S."/>
        </authorList>
    </citation>
    <scope>NUCLEOTIDE SEQUENCE [LARGE SCALE GENOMIC DNA]</scope>
    <source>
        <strain evidence="2 3">NCTC8985</strain>
    </source>
</reference>
<feature type="compositionally biased region" description="Polar residues" evidence="1">
    <location>
        <begin position="1"/>
        <end position="11"/>
    </location>
</feature>
<evidence type="ECO:0000313" key="3">
    <source>
        <dbReference type="Proteomes" id="UP000254405"/>
    </source>
</evidence>